<reference evidence="2 3" key="1">
    <citation type="journal article" date="2013" name="Environ. Microbiol.">
        <title>Genome analysis of Chitinivibrio alkaliphilus gen. nov., sp. nov., a novel extremely haloalkaliphilic anaerobic chitinolytic bacterium from the candidate phylum Termite Group 3.</title>
        <authorList>
            <person name="Sorokin D.Y."/>
            <person name="Gumerov V.M."/>
            <person name="Rakitin A.L."/>
            <person name="Beletsky A.V."/>
            <person name="Damste J.S."/>
            <person name="Muyzer G."/>
            <person name="Mardanov A.V."/>
            <person name="Ravin N.V."/>
        </authorList>
    </citation>
    <scope>NUCLEOTIDE SEQUENCE [LARGE SCALE GENOMIC DNA]</scope>
    <source>
        <strain evidence="2 3">ACht1</strain>
    </source>
</reference>
<dbReference type="InterPro" id="IPR002727">
    <property type="entry name" value="DUF47"/>
</dbReference>
<evidence type="ECO:0000313" key="2">
    <source>
        <dbReference type="EMBL" id="ERP31775.1"/>
    </source>
</evidence>
<gene>
    <name evidence="2" type="ORF">CALK_1217</name>
</gene>
<dbReference type="PANTHER" id="PTHR36536">
    <property type="entry name" value="UPF0111 PROTEIN HI_1603"/>
    <property type="match status" value="1"/>
</dbReference>
<dbReference type="PANTHER" id="PTHR36536:SF3">
    <property type="entry name" value="UPF0111 PROTEIN HI_1603"/>
    <property type="match status" value="1"/>
</dbReference>
<dbReference type="RefSeq" id="WP_022636694.1">
    <property type="nucleotide sequence ID" value="NZ_ASJR01000009.1"/>
</dbReference>
<accession>U7DBH3</accession>
<dbReference type="STRING" id="1313304.CALK_1217"/>
<proteinExistence type="inferred from homology"/>
<comment type="caution">
    <text evidence="2">The sequence shown here is derived from an EMBL/GenBank/DDBJ whole genome shotgun (WGS) entry which is preliminary data.</text>
</comment>
<dbReference type="Pfam" id="PF01865">
    <property type="entry name" value="PhoU_div"/>
    <property type="match status" value="1"/>
</dbReference>
<keyword evidence="3" id="KW-1185">Reference proteome</keyword>
<dbReference type="InterPro" id="IPR018445">
    <property type="entry name" value="Put_Phosphate_transp_reg"/>
</dbReference>
<protein>
    <submittedName>
        <fullName evidence="2">Putative phosphate transport system regulatory protein PhoU</fullName>
    </submittedName>
</protein>
<dbReference type="InterPro" id="IPR038078">
    <property type="entry name" value="PhoU-like_sf"/>
</dbReference>
<dbReference type="Proteomes" id="UP000017148">
    <property type="component" value="Unassembled WGS sequence"/>
</dbReference>
<dbReference type="eggNOG" id="COG1392">
    <property type="taxonomic scope" value="Bacteria"/>
</dbReference>
<evidence type="ECO:0000313" key="3">
    <source>
        <dbReference type="Proteomes" id="UP000017148"/>
    </source>
</evidence>
<dbReference type="EMBL" id="ASJR01000009">
    <property type="protein sequence ID" value="ERP31775.1"/>
    <property type="molecule type" value="Genomic_DNA"/>
</dbReference>
<dbReference type="AlphaFoldDB" id="U7DBH3"/>
<organism evidence="2 3">
    <name type="scientific">Chitinivibrio alkaliphilus ACht1</name>
    <dbReference type="NCBI Taxonomy" id="1313304"/>
    <lineage>
        <taxon>Bacteria</taxon>
        <taxon>Pseudomonadati</taxon>
        <taxon>Fibrobacterota</taxon>
        <taxon>Chitinivibrionia</taxon>
        <taxon>Chitinivibrionales</taxon>
        <taxon>Chitinivibrionaceae</taxon>
        <taxon>Chitinivibrio</taxon>
    </lineage>
</organism>
<dbReference type="OrthoDB" id="45684at2"/>
<evidence type="ECO:0000256" key="1">
    <source>
        <dbReference type="ARBA" id="ARBA00008591"/>
    </source>
</evidence>
<dbReference type="Gene3D" id="1.20.58.220">
    <property type="entry name" value="Phosphate transport system protein phou homolog 2, domain 2"/>
    <property type="match status" value="1"/>
</dbReference>
<comment type="similarity">
    <text evidence="1">Belongs to the UPF0111 family.</text>
</comment>
<name>U7DBH3_9BACT</name>
<sequence length="215" mass="24457">MFGKKHRSFLTTMTEFVETCQQSHSAFLTAMHEFISAGKTSTFHYHTEELIRLERKADAFVSAIKDTLYKGFLLPDAREDITLLVETFDNTIDIAEDTLRYIISRNLSPLPFLHDTITVLLKAETACFEETCSAFLDIFGKNNSDKLKRKIENIGAIETQCDSSEFTIISHIYEDPNKVPLRFESACLIEKISTIADACEDTAEVLNIMNIKRVL</sequence>